<dbReference type="RefSeq" id="XP_033518250.1">
    <property type="nucleotide sequence ID" value="XM_033666990.1"/>
</dbReference>
<dbReference type="EMBL" id="ML977521">
    <property type="protein sequence ID" value="KAF2123856.1"/>
    <property type="molecule type" value="Genomic_DNA"/>
</dbReference>
<gene>
    <name evidence="1" type="ORF">P153DRAFT_361506</name>
</gene>
<dbReference type="AlphaFoldDB" id="A0A6A5ZX33"/>
<keyword evidence="2" id="KW-1185">Reference proteome</keyword>
<dbReference type="Proteomes" id="UP000799771">
    <property type="component" value="Unassembled WGS sequence"/>
</dbReference>
<evidence type="ECO:0000313" key="2">
    <source>
        <dbReference type="Proteomes" id="UP000799771"/>
    </source>
</evidence>
<organism evidence="1 2">
    <name type="scientific">Dothidotthia symphoricarpi CBS 119687</name>
    <dbReference type="NCBI Taxonomy" id="1392245"/>
    <lineage>
        <taxon>Eukaryota</taxon>
        <taxon>Fungi</taxon>
        <taxon>Dikarya</taxon>
        <taxon>Ascomycota</taxon>
        <taxon>Pezizomycotina</taxon>
        <taxon>Dothideomycetes</taxon>
        <taxon>Pleosporomycetidae</taxon>
        <taxon>Pleosporales</taxon>
        <taxon>Dothidotthiaceae</taxon>
        <taxon>Dothidotthia</taxon>
    </lineage>
</organism>
<sequence length="230" mass="26432">MSAKTDTPPTPRLAYIRTILEPDETRESIDSSLKMFVRQESSELSNNRPKHHFLFGASNTSDSHILDIFLSNIPTNHIYYAFRYLQKLDLELRISYARAATGTGKNILQHCINGDIRVLISGKDDEECDEIMLQECDYIIDSRTTYLAAWFWNSARPGVPQDSMLTNPDYNVNQHDVSSTRLRNRYNAYAWRPSSGGFHGNFRDWRCRKCDGKCKRGRCCPKEAPKNGLV</sequence>
<proteinExistence type="predicted"/>
<reference evidence="1" key="1">
    <citation type="journal article" date="2020" name="Stud. Mycol.">
        <title>101 Dothideomycetes genomes: a test case for predicting lifestyles and emergence of pathogens.</title>
        <authorList>
            <person name="Haridas S."/>
            <person name="Albert R."/>
            <person name="Binder M."/>
            <person name="Bloem J."/>
            <person name="Labutti K."/>
            <person name="Salamov A."/>
            <person name="Andreopoulos B."/>
            <person name="Baker S."/>
            <person name="Barry K."/>
            <person name="Bills G."/>
            <person name="Bluhm B."/>
            <person name="Cannon C."/>
            <person name="Castanera R."/>
            <person name="Culley D."/>
            <person name="Daum C."/>
            <person name="Ezra D."/>
            <person name="Gonzalez J."/>
            <person name="Henrissat B."/>
            <person name="Kuo A."/>
            <person name="Liang C."/>
            <person name="Lipzen A."/>
            <person name="Lutzoni F."/>
            <person name="Magnuson J."/>
            <person name="Mondo S."/>
            <person name="Nolan M."/>
            <person name="Ohm R."/>
            <person name="Pangilinan J."/>
            <person name="Park H.-J."/>
            <person name="Ramirez L."/>
            <person name="Alfaro M."/>
            <person name="Sun H."/>
            <person name="Tritt A."/>
            <person name="Yoshinaga Y."/>
            <person name="Zwiers L.-H."/>
            <person name="Turgeon B."/>
            <person name="Goodwin S."/>
            <person name="Spatafora J."/>
            <person name="Crous P."/>
            <person name="Grigoriev I."/>
        </authorList>
    </citation>
    <scope>NUCLEOTIDE SEQUENCE</scope>
    <source>
        <strain evidence="1">CBS 119687</strain>
    </source>
</reference>
<evidence type="ECO:0000313" key="1">
    <source>
        <dbReference type="EMBL" id="KAF2123856.1"/>
    </source>
</evidence>
<protein>
    <submittedName>
        <fullName evidence="1">Uncharacterized protein</fullName>
    </submittedName>
</protein>
<dbReference type="OrthoDB" id="3778483at2759"/>
<dbReference type="GeneID" id="54407422"/>
<accession>A0A6A5ZX33</accession>
<name>A0A6A5ZX33_9PLEO</name>